<feature type="site" description="Interaction with DNA" evidence="8">
    <location>
        <position position="316"/>
    </location>
</feature>
<dbReference type="Pfam" id="PF01131">
    <property type="entry name" value="Topoisom_bac"/>
    <property type="match status" value="1"/>
</dbReference>
<dbReference type="PANTHER" id="PTHR42785">
    <property type="entry name" value="DNA TOPOISOMERASE, TYPE IA, CORE"/>
    <property type="match status" value="1"/>
</dbReference>
<evidence type="ECO:0000256" key="7">
    <source>
        <dbReference type="ARBA" id="ARBA00023235"/>
    </source>
</evidence>
<dbReference type="InterPro" id="IPR034149">
    <property type="entry name" value="TOPRIM_TopoI"/>
</dbReference>
<feature type="compositionally biased region" description="Polar residues" evidence="9">
    <location>
        <begin position="216"/>
        <end position="235"/>
    </location>
</feature>
<comment type="subunit">
    <text evidence="8">Monomer.</text>
</comment>
<dbReference type="InterPro" id="IPR003601">
    <property type="entry name" value="Topo_IA_2"/>
</dbReference>
<dbReference type="InterPro" id="IPR013826">
    <property type="entry name" value="Topo_IA_cen_sub3"/>
</dbReference>
<dbReference type="CDD" id="cd03363">
    <property type="entry name" value="TOPRIM_TopoIA_TopoI"/>
    <property type="match status" value="1"/>
</dbReference>
<dbReference type="GO" id="GO:0003677">
    <property type="term" value="F:DNA binding"/>
    <property type="evidence" value="ECO:0007669"/>
    <property type="project" value="UniProtKB-KW"/>
</dbReference>
<evidence type="ECO:0000256" key="6">
    <source>
        <dbReference type="ARBA" id="ARBA00023125"/>
    </source>
</evidence>
<dbReference type="InterPro" id="IPR023406">
    <property type="entry name" value="Topo_IA_AS"/>
</dbReference>
<keyword evidence="7 8" id="KW-0413">Isomerase</keyword>
<dbReference type="InterPro" id="IPR013825">
    <property type="entry name" value="Topo_IA_cen_sub2"/>
</dbReference>
<dbReference type="InterPro" id="IPR013824">
    <property type="entry name" value="Topo_IA_cen_sub1"/>
</dbReference>
<evidence type="ECO:0000313" key="12">
    <source>
        <dbReference type="EMBL" id="WNZ27123.1"/>
    </source>
</evidence>
<dbReference type="PANTHER" id="PTHR42785:SF1">
    <property type="entry name" value="DNA TOPOISOMERASE"/>
    <property type="match status" value="1"/>
</dbReference>
<comment type="caution">
    <text evidence="8">Lacks conserved residue(s) required for the propagation of feature annotation.</text>
</comment>
<evidence type="ECO:0000256" key="4">
    <source>
        <dbReference type="ARBA" id="ARBA00022842"/>
    </source>
</evidence>
<feature type="site" description="Interaction with DNA" evidence="8">
    <location>
        <position position="33"/>
    </location>
</feature>
<accession>A0AA97ASH7</accession>
<dbReference type="Gene3D" id="1.10.460.10">
    <property type="entry name" value="Topoisomerase I, domain 2"/>
    <property type="match status" value="1"/>
</dbReference>
<keyword evidence="3" id="KW-0479">Metal-binding</keyword>
<feature type="site" description="Interaction with DNA" evidence="8">
    <location>
        <position position="151"/>
    </location>
</feature>
<dbReference type="InterPro" id="IPR000380">
    <property type="entry name" value="Topo_IA"/>
</dbReference>
<evidence type="ECO:0000256" key="8">
    <source>
        <dbReference type="HAMAP-Rule" id="MF_00952"/>
    </source>
</evidence>
<evidence type="ECO:0000259" key="10">
    <source>
        <dbReference type="PROSITE" id="PS50880"/>
    </source>
</evidence>
<dbReference type="PRINTS" id="PR00417">
    <property type="entry name" value="PRTPISMRASEI"/>
</dbReference>
<sequence length="734" mass="83356">MPSKLLIVESPGKVKKLSQILGPDWMIRASMGHIRELANDGEDSLGFDLDGHSVRCRFVARGARGAETIKTLKTAARQVQTVVLATDPDREGETIAWHLQQALQLRNPQRVVYTEITPTAVRDAIAHPRQLDLNLVHSGLCRTVLDKLVGYRGSPLLWQLRNGAKSMGRVQSATLHIICKREREIQAFVPQDYWSVFVDYAEGFRAYYRGNVESENTRANAEENQSDDATSPDSRQTPESDRVTSEAEADRLVALAQQHPHHVISIEGKTIRRTPPPPFVTSTLQQAAGSRLRFTPEQTMQVAQTLYEAGLITYMRTDSTALSPEFCTQARQWLEANDPENVPKKTTQYRQPKNAQEAHEAIRPTDLYRPSKELRLELSADAFALYVLIWKRAMASQCQPARIRQTKIVTQSGPVYWLARGQVIEFHGYSKYWNNLSRDTELPALQANQRLTLLQAAHEQKQTQPPPRYSEPKLVQVMERKGIGRPSTYAPTIQTLKQRLYVEVIKGHLQPTALGLEVDQFLQAALPDLLEAEFTAQMEQALDQIAAGQQEWQHYLTRWNQDYFAPALQKAQQVIPQHLTTSPAPQATKPVQLSRTRCPQCQNFLAKIPSSKVKKKYFLKCVSGCTDVVLFWSEYSRKWEPPRRPASETSPNGISTAAKTHLTEYRCPVCQQPMETYEYEKEGQLKHLLRCSDAKARTNRKHKDVVYFQTTKGWWSPKLGELVAKQNEIQPFSG</sequence>
<feature type="region of interest" description="Interaction with DNA" evidence="8">
    <location>
        <begin position="166"/>
        <end position="171"/>
    </location>
</feature>
<dbReference type="NCBIfam" id="TIGR01051">
    <property type="entry name" value="topA_bact"/>
    <property type="match status" value="1"/>
</dbReference>
<dbReference type="Gene3D" id="2.70.20.10">
    <property type="entry name" value="Topoisomerase I, domain 3"/>
    <property type="match status" value="1"/>
</dbReference>
<dbReference type="HAMAP" id="MF_00952">
    <property type="entry name" value="Topoisom_1_prok"/>
    <property type="match status" value="1"/>
</dbReference>
<keyword evidence="4" id="KW-0460">Magnesium</keyword>
<feature type="site" description="Interaction with DNA" evidence="8">
    <location>
        <position position="499"/>
    </location>
</feature>
<feature type="compositionally biased region" description="Basic and acidic residues" evidence="9">
    <location>
        <begin position="236"/>
        <end position="247"/>
    </location>
</feature>
<dbReference type="PROSITE" id="PS52039">
    <property type="entry name" value="TOPO_IA_2"/>
    <property type="match status" value="1"/>
</dbReference>
<dbReference type="SMART" id="SM00493">
    <property type="entry name" value="TOPRIM"/>
    <property type="match status" value="1"/>
</dbReference>
<feature type="region of interest" description="Disordered" evidence="9">
    <location>
        <begin position="216"/>
        <end position="247"/>
    </location>
</feature>
<dbReference type="EC" id="5.6.2.1" evidence="8"/>
<comment type="function">
    <text evidence="8">Releases the supercoiling and torsional tension of DNA, which is introduced during the DNA replication and transcription, by transiently cleaving and rejoining one strand of the DNA duplex. Introduces a single-strand break via transesterification at a target site in duplex DNA. The scissile phosphodiester is attacked by the catalytic tyrosine of the enzyme, resulting in the formation of a DNA-(5'-phosphotyrosyl)-enzyme intermediate and the expulsion of a 3'-OH DNA strand. The free DNA strand then undergoes passage around the unbroken strand, thus removing DNA supercoils. Finally, in the religation step, the DNA 3'-OH attacks the covalent intermediate to expel the active-site tyrosine and restore the DNA phosphodiester backbone.</text>
</comment>
<dbReference type="Gene3D" id="3.40.50.140">
    <property type="match status" value="1"/>
</dbReference>
<dbReference type="GO" id="GO:0006265">
    <property type="term" value="P:DNA topological change"/>
    <property type="evidence" value="ECO:0007669"/>
    <property type="project" value="UniProtKB-UniRule"/>
</dbReference>
<dbReference type="SMART" id="SM00437">
    <property type="entry name" value="TOP1Ac"/>
    <property type="match status" value="1"/>
</dbReference>
<feature type="domain" description="Topo IA-type catalytic" evidence="11">
    <location>
        <begin position="132"/>
        <end position="568"/>
    </location>
</feature>
<dbReference type="Gene3D" id="1.10.290.10">
    <property type="entry name" value="Topoisomerase I, domain 4"/>
    <property type="match status" value="1"/>
</dbReference>
<reference evidence="12" key="1">
    <citation type="submission" date="2020-05" db="EMBL/GenBank/DDBJ databases">
        <authorList>
            <person name="Zhu T."/>
            <person name="Keshari N."/>
            <person name="Lu X."/>
        </authorList>
    </citation>
    <scope>NUCLEOTIDE SEQUENCE</scope>
    <source>
        <strain evidence="12">NK1-12</strain>
    </source>
</reference>
<protein>
    <recommendedName>
        <fullName evidence="8">DNA topoisomerase 1</fullName>
        <ecNumber evidence="8">5.6.2.1</ecNumber>
    </recommendedName>
    <alternativeName>
        <fullName evidence="8">DNA topoisomerase I</fullName>
    </alternativeName>
</protein>
<dbReference type="SMART" id="SM00436">
    <property type="entry name" value="TOP1Bc"/>
    <property type="match status" value="1"/>
</dbReference>
<dbReference type="EMBL" id="CP053587">
    <property type="protein sequence ID" value="WNZ27123.1"/>
    <property type="molecule type" value="Genomic_DNA"/>
</dbReference>
<comment type="catalytic activity">
    <reaction evidence="1 8">
        <text>ATP-independent breakage of single-stranded DNA, followed by passage and rejoining.</text>
        <dbReference type="EC" id="5.6.2.1"/>
    </reaction>
</comment>
<evidence type="ECO:0000256" key="5">
    <source>
        <dbReference type="ARBA" id="ARBA00023029"/>
    </source>
</evidence>
<feature type="site" description="Interaction with DNA" evidence="8">
    <location>
        <position position="142"/>
    </location>
</feature>
<dbReference type="InterPro" id="IPR006171">
    <property type="entry name" value="TOPRIM_dom"/>
</dbReference>
<dbReference type="RefSeq" id="WP_316436748.1">
    <property type="nucleotide sequence ID" value="NZ_CP053587.1"/>
</dbReference>
<feature type="domain" description="Toprim" evidence="10">
    <location>
        <begin position="3"/>
        <end position="118"/>
    </location>
</feature>
<dbReference type="GO" id="GO:0003917">
    <property type="term" value="F:DNA topoisomerase type I (single strand cut, ATP-independent) activity"/>
    <property type="evidence" value="ECO:0007669"/>
    <property type="project" value="UniProtKB-UniRule"/>
</dbReference>
<dbReference type="InterPro" id="IPR003602">
    <property type="entry name" value="Topo_IA_DNA-bd_dom"/>
</dbReference>
<feature type="site" description="Interaction with DNA" evidence="8">
    <location>
        <position position="158"/>
    </location>
</feature>
<name>A0AA97ASH7_9CYAN</name>
<feature type="site" description="Interaction with DNA" evidence="8">
    <location>
        <position position="146"/>
    </location>
</feature>
<feature type="active site" description="O-(5'-phospho-DNA)-tyrosine intermediate" evidence="8">
    <location>
        <position position="314"/>
    </location>
</feature>
<dbReference type="InterPro" id="IPR005733">
    <property type="entry name" value="TopoI_bac-type"/>
</dbReference>
<dbReference type="PROSITE" id="PS00396">
    <property type="entry name" value="TOPO_IA_1"/>
    <property type="match status" value="1"/>
</dbReference>
<dbReference type="InterPro" id="IPR023405">
    <property type="entry name" value="Topo_IA_core_domain"/>
</dbReference>
<dbReference type="PROSITE" id="PS50880">
    <property type="entry name" value="TOPRIM"/>
    <property type="match status" value="1"/>
</dbReference>
<proteinExistence type="inferred from homology"/>
<dbReference type="CDD" id="cd00186">
    <property type="entry name" value="TOP1Ac"/>
    <property type="match status" value="1"/>
</dbReference>
<evidence type="ECO:0000256" key="9">
    <source>
        <dbReference type="SAM" id="MobiDB-lite"/>
    </source>
</evidence>
<dbReference type="InterPro" id="IPR028612">
    <property type="entry name" value="Topoisom_1_IA"/>
</dbReference>
<dbReference type="SUPFAM" id="SSF56712">
    <property type="entry name" value="Prokaryotic type I DNA topoisomerase"/>
    <property type="match status" value="1"/>
</dbReference>
<organism evidence="12">
    <name type="scientific">Leptolyngbya sp. NK1-12</name>
    <dbReference type="NCBI Taxonomy" id="2547451"/>
    <lineage>
        <taxon>Bacteria</taxon>
        <taxon>Bacillati</taxon>
        <taxon>Cyanobacteriota</taxon>
        <taxon>Cyanophyceae</taxon>
        <taxon>Leptolyngbyales</taxon>
        <taxon>Leptolyngbyaceae</taxon>
        <taxon>Leptolyngbya group</taxon>
        <taxon>Leptolyngbya</taxon>
    </lineage>
</organism>
<dbReference type="InterPro" id="IPR013497">
    <property type="entry name" value="Topo_IA_cen"/>
</dbReference>
<evidence type="ECO:0000256" key="3">
    <source>
        <dbReference type="ARBA" id="ARBA00022723"/>
    </source>
</evidence>
<comment type="similarity">
    <text evidence="2 8">Belongs to the type IA topoisomerase family.</text>
</comment>
<dbReference type="GO" id="GO:0046872">
    <property type="term" value="F:metal ion binding"/>
    <property type="evidence" value="ECO:0007669"/>
    <property type="project" value="UniProtKB-KW"/>
</dbReference>
<gene>
    <name evidence="8 12" type="primary">topA</name>
    <name evidence="12" type="ORF">HJG54_29880</name>
</gene>
<keyword evidence="6 8" id="KW-0238">DNA-binding</keyword>
<evidence type="ECO:0000259" key="11">
    <source>
        <dbReference type="PROSITE" id="PS52039"/>
    </source>
</evidence>
<evidence type="ECO:0000256" key="2">
    <source>
        <dbReference type="ARBA" id="ARBA00009446"/>
    </source>
</evidence>
<dbReference type="AlphaFoldDB" id="A0AA97ASH7"/>
<evidence type="ECO:0000256" key="1">
    <source>
        <dbReference type="ARBA" id="ARBA00000213"/>
    </source>
</evidence>
<dbReference type="Pfam" id="PF01751">
    <property type="entry name" value="Toprim"/>
    <property type="match status" value="1"/>
</dbReference>
<keyword evidence="5 8" id="KW-0799">Topoisomerase</keyword>